<dbReference type="Gene3D" id="1.10.10.10">
    <property type="entry name" value="Winged helix-like DNA-binding domain superfamily/Winged helix DNA-binding domain"/>
    <property type="match status" value="1"/>
</dbReference>
<accession>A0ABW5GT00</accession>
<dbReference type="InterPro" id="IPR036388">
    <property type="entry name" value="WH-like_DNA-bd_sf"/>
</dbReference>
<evidence type="ECO:0000259" key="8">
    <source>
        <dbReference type="Pfam" id="PF08281"/>
    </source>
</evidence>
<dbReference type="EMBL" id="JBHUKU010000022">
    <property type="protein sequence ID" value="MFD2463966.1"/>
    <property type="molecule type" value="Genomic_DNA"/>
</dbReference>
<dbReference type="Pfam" id="PF08281">
    <property type="entry name" value="Sigma70_r4_2"/>
    <property type="match status" value="1"/>
</dbReference>
<keyword evidence="3" id="KW-0731">Sigma factor</keyword>
<dbReference type="InterPro" id="IPR007627">
    <property type="entry name" value="RNA_pol_sigma70_r2"/>
</dbReference>
<sequence length="209" mass="22329">MLPRPASREAGVARPHEPEERLVRAAVGGDREAIALLLARLRPIVLRYCLGQLGGGHGYAGAEDCAQEVLLAVFAGLPRYRHDTSKFLPYVFGIAAHKVADARRSKARDPSAPTADPDPGARSGADDPTLEDVERADGLGRISALLDGLAPRPREVLVLRIVLGFSAEETATALGISSAGAVRVMQHRALTELRQVLRGGGRPRRRRGA</sequence>
<dbReference type="Pfam" id="PF04542">
    <property type="entry name" value="Sigma70_r2"/>
    <property type="match status" value="1"/>
</dbReference>
<proteinExistence type="inferred from homology"/>
<feature type="domain" description="RNA polymerase sigma factor 70 region 4 type 2" evidence="8">
    <location>
        <begin position="141"/>
        <end position="193"/>
    </location>
</feature>
<evidence type="ECO:0000259" key="7">
    <source>
        <dbReference type="Pfam" id="PF04542"/>
    </source>
</evidence>
<feature type="domain" description="RNA polymerase sigma-70 region 2" evidence="7">
    <location>
        <begin position="38"/>
        <end position="108"/>
    </location>
</feature>
<evidence type="ECO:0000256" key="4">
    <source>
        <dbReference type="ARBA" id="ARBA00023125"/>
    </source>
</evidence>
<comment type="similarity">
    <text evidence="1">Belongs to the sigma-70 factor family. ECF subfamily.</text>
</comment>
<evidence type="ECO:0000256" key="2">
    <source>
        <dbReference type="ARBA" id="ARBA00023015"/>
    </source>
</evidence>
<organism evidence="9 10">
    <name type="scientific">Amycolatopsis samaneae</name>
    <dbReference type="NCBI Taxonomy" id="664691"/>
    <lineage>
        <taxon>Bacteria</taxon>
        <taxon>Bacillati</taxon>
        <taxon>Actinomycetota</taxon>
        <taxon>Actinomycetes</taxon>
        <taxon>Pseudonocardiales</taxon>
        <taxon>Pseudonocardiaceae</taxon>
        <taxon>Amycolatopsis</taxon>
    </lineage>
</organism>
<evidence type="ECO:0000313" key="9">
    <source>
        <dbReference type="EMBL" id="MFD2463966.1"/>
    </source>
</evidence>
<dbReference type="InterPro" id="IPR014284">
    <property type="entry name" value="RNA_pol_sigma-70_dom"/>
</dbReference>
<dbReference type="PANTHER" id="PTHR43133">
    <property type="entry name" value="RNA POLYMERASE ECF-TYPE SIGMA FACTO"/>
    <property type="match status" value="1"/>
</dbReference>
<dbReference type="NCBIfam" id="TIGR02937">
    <property type="entry name" value="sigma70-ECF"/>
    <property type="match status" value="1"/>
</dbReference>
<dbReference type="Proteomes" id="UP001597419">
    <property type="component" value="Unassembled WGS sequence"/>
</dbReference>
<keyword evidence="10" id="KW-1185">Reference proteome</keyword>
<comment type="caution">
    <text evidence="9">The sequence shown here is derived from an EMBL/GenBank/DDBJ whole genome shotgun (WGS) entry which is preliminary data.</text>
</comment>
<dbReference type="Gene3D" id="1.10.1740.10">
    <property type="match status" value="1"/>
</dbReference>
<dbReference type="InterPro" id="IPR013325">
    <property type="entry name" value="RNA_pol_sigma_r2"/>
</dbReference>
<dbReference type="SUPFAM" id="SSF88946">
    <property type="entry name" value="Sigma2 domain of RNA polymerase sigma factors"/>
    <property type="match status" value="1"/>
</dbReference>
<evidence type="ECO:0000256" key="1">
    <source>
        <dbReference type="ARBA" id="ARBA00010641"/>
    </source>
</evidence>
<keyword evidence="4" id="KW-0238">DNA-binding</keyword>
<gene>
    <name evidence="9" type="ORF">ACFSYJ_35485</name>
</gene>
<dbReference type="RefSeq" id="WP_345386795.1">
    <property type="nucleotide sequence ID" value="NZ_BAABHG010000001.1"/>
</dbReference>
<dbReference type="PANTHER" id="PTHR43133:SF58">
    <property type="entry name" value="ECF RNA POLYMERASE SIGMA FACTOR SIGD"/>
    <property type="match status" value="1"/>
</dbReference>
<dbReference type="SUPFAM" id="SSF88659">
    <property type="entry name" value="Sigma3 and sigma4 domains of RNA polymerase sigma factors"/>
    <property type="match status" value="1"/>
</dbReference>
<evidence type="ECO:0000256" key="5">
    <source>
        <dbReference type="ARBA" id="ARBA00023163"/>
    </source>
</evidence>
<evidence type="ECO:0000313" key="10">
    <source>
        <dbReference type="Proteomes" id="UP001597419"/>
    </source>
</evidence>
<reference evidence="10" key="1">
    <citation type="journal article" date="2019" name="Int. J. Syst. Evol. Microbiol.">
        <title>The Global Catalogue of Microorganisms (GCM) 10K type strain sequencing project: providing services to taxonomists for standard genome sequencing and annotation.</title>
        <authorList>
            <consortium name="The Broad Institute Genomics Platform"/>
            <consortium name="The Broad Institute Genome Sequencing Center for Infectious Disease"/>
            <person name="Wu L."/>
            <person name="Ma J."/>
        </authorList>
    </citation>
    <scope>NUCLEOTIDE SEQUENCE [LARGE SCALE GENOMIC DNA]</scope>
    <source>
        <strain evidence="10">CGMCC 4.7643</strain>
    </source>
</reference>
<dbReference type="InterPro" id="IPR013249">
    <property type="entry name" value="RNA_pol_sigma70_r4_t2"/>
</dbReference>
<protein>
    <submittedName>
        <fullName evidence="9">Sigma-70 family RNA polymerase sigma factor</fullName>
    </submittedName>
</protein>
<evidence type="ECO:0000256" key="6">
    <source>
        <dbReference type="SAM" id="MobiDB-lite"/>
    </source>
</evidence>
<keyword evidence="5" id="KW-0804">Transcription</keyword>
<keyword evidence="2" id="KW-0805">Transcription regulation</keyword>
<evidence type="ECO:0000256" key="3">
    <source>
        <dbReference type="ARBA" id="ARBA00023082"/>
    </source>
</evidence>
<dbReference type="InterPro" id="IPR013324">
    <property type="entry name" value="RNA_pol_sigma_r3/r4-like"/>
</dbReference>
<dbReference type="InterPro" id="IPR039425">
    <property type="entry name" value="RNA_pol_sigma-70-like"/>
</dbReference>
<feature type="region of interest" description="Disordered" evidence="6">
    <location>
        <begin position="103"/>
        <end position="131"/>
    </location>
</feature>
<dbReference type="CDD" id="cd06171">
    <property type="entry name" value="Sigma70_r4"/>
    <property type="match status" value="1"/>
</dbReference>
<name>A0ABW5GT00_9PSEU</name>